<dbReference type="Gene3D" id="3.30.760.10">
    <property type="entry name" value="RNA Cap, Translation Initiation Factor Eif4e"/>
    <property type="match status" value="1"/>
</dbReference>
<dbReference type="SUPFAM" id="SSF55418">
    <property type="entry name" value="eIF4e-like"/>
    <property type="match status" value="1"/>
</dbReference>
<evidence type="ECO:0000313" key="4">
    <source>
        <dbReference type="Proteomes" id="UP000028524"/>
    </source>
</evidence>
<evidence type="ECO:0000256" key="2">
    <source>
        <dbReference type="SAM" id="MobiDB-lite"/>
    </source>
</evidence>
<evidence type="ECO:0008006" key="5">
    <source>
        <dbReference type="Google" id="ProtNLM"/>
    </source>
</evidence>
<evidence type="ECO:0000313" key="3">
    <source>
        <dbReference type="EMBL" id="KFA60477.1"/>
    </source>
</evidence>
<dbReference type="HOGENOM" id="CLU_051869_0_2_1"/>
<reference evidence="3 4" key="1">
    <citation type="journal article" date="2014" name="BMC Genomics">
        <title>Comparative genome sequencing reveals chemotype-specific gene clusters in the toxigenic black mold Stachybotrys.</title>
        <authorList>
            <person name="Semeiks J."/>
            <person name="Borek D."/>
            <person name="Otwinowski Z."/>
            <person name="Grishin N.V."/>
        </authorList>
    </citation>
    <scope>NUCLEOTIDE SEQUENCE [LARGE SCALE GENOMIC DNA]</scope>
    <source>
        <strain evidence="3 4">IBT 40285</strain>
    </source>
</reference>
<dbReference type="AlphaFoldDB" id="A0A084Q942"/>
<dbReference type="InterPro" id="IPR023398">
    <property type="entry name" value="TIF_eIF4e-like"/>
</dbReference>
<dbReference type="EMBL" id="KL660920">
    <property type="protein sequence ID" value="KFA60477.1"/>
    <property type="molecule type" value="Genomic_DNA"/>
</dbReference>
<dbReference type="OrthoDB" id="10067381at2759"/>
<evidence type="ECO:0000256" key="1">
    <source>
        <dbReference type="ARBA" id="ARBA00010568"/>
    </source>
</evidence>
<feature type="region of interest" description="Disordered" evidence="2">
    <location>
        <begin position="1"/>
        <end position="37"/>
    </location>
</feature>
<dbReference type="OMA" id="RPIYYKC"/>
<keyword evidence="4" id="KW-1185">Reference proteome</keyword>
<comment type="similarity">
    <text evidence="1">Belongs to the UPF0696 family.</text>
</comment>
<dbReference type="Proteomes" id="UP000028524">
    <property type="component" value="Unassembled WGS sequence"/>
</dbReference>
<sequence length="303" mass="34256">MDPGDSDFYGKRGVSKVVNGRQPPLTHIPGDEETASELQARVDRLDVEKWRQQHMNYPDRPQRRPSVPAKTSRLHNPYANVPYAWHLTETVDDFLKRLPPATTDVSESVPWIFICNPYIPRMKKEDGANQSIKGSEDEAPQEDGSKLFLVIEGGMERLELTKSFIDGLSKTGKSKFAIDKEARLERRKAAEDILNLAHAAKVRAGKVWMLFCSLQEVNEVWSIVAKATSNNELGIAAKVAPRDRSQDARRDRLICVYTVDFRDKADVGRVLRKLRQLKLVEARGRPIFYKPGEQDGSEGCEPS</sequence>
<accession>A0A084Q942</accession>
<gene>
    <name evidence="3" type="ORF">S40285_07759</name>
</gene>
<dbReference type="InParanoid" id="A0A084Q942"/>
<dbReference type="PANTHER" id="PTHR31977:SF1">
    <property type="entry name" value="UPF0696 PROTEIN C11ORF68"/>
    <property type="match status" value="1"/>
</dbReference>
<dbReference type="InterPro" id="IPR015034">
    <property type="entry name" value="Bles03"/>
</dbReference>
<protein>
    <recommendedName>
        <fullName evidence="5">DUF1917 domain-containing protein</fullName>
    </recommendedName>
</protein>
<proteinExistence type="inferred from homology"/>
<name>A0A084Q942_STAC4</name>
<dbReference type="PANTHER" id="PTHR31977">
    <property type="entry name" value="UPF0696 PROTEIN C11ORF68"/>
    <property type="match status" value="1"/>
</dbReference>
<dbReference type="Pfam" id="PF08939">
    <property type="entry name" value="Bles03"/>
    <property type="match status" value="1"/>
</dbReference>
<organism evidence="3 4">
    <name type="scientific">Stachybotrys chlorohalonatus (strain IBT 40285)</name>
    <dbReference type="NCBI Taxonomy" id="1283841"/>
    <lineage>
        <taxon>Eukaryota</taxon>
        <taxon>Fungi</taxon>
        <taxon>Dikarya</taxon>
        <taxon>Ascomycota</taxon>
        <taxon>Pezizomycotina</taxon>
        <taxon>Sordariomycetes</taxon>
        <taxon>Hypocreomycetidae</taxon>
        <taxon>Hypocreales</taxon>
        <taxon>Stachybotryaceae</taxon>
        <taxon>Stachybotrys</taxon>
    </lineage>
</organism>